<dbReference type="AlphaFoldDB" id="A0A6J2Y418"/>
<dbReference type="SUPFAM" id="SSF56672">
    <property type="entry name" value="DNA/RNA polymerases"/>
    <property type="match status" value="1"/>
</dbReference>
<feature type="region of interest" description="Disordered" evidence="1">
    <location>
        <begin position="111"/>
        <end position="131"/>
    </location>
</feature>
<dbReference type="CDD" id="cd01650">
    <property type="entry name" value="RT_nLTR_like"/>
    <property type="match status" value="1"/>
</dbReference>
<dbReference type="PANTHER" id="PTHR35450:SF2">
    <property type="entry name" value="REVERSE TRANSCRIPTASE DOMAIN-CONTAINING PROTEIN"/>
    <property type="match status" value="1"/>
</dbReference>
<dbReference type="Proteomes" id="UP000504635">
    <property type="component" value="Unplaced"/>
</dbReference>
<dbReference type="OrthoDB" id="5962029at2759"/>
<dbReference type="InterPro" id="IPR000477">
    <property type="entry name" value="RT_dom"/>
</dbReference>
<reference evidence="4" key="1">
    <citation type="submission" date="2025-08" db="UniProtKB">
        <authorList>
            <consortium name="RefSeq"/>
        </authorList>
    </citation>
    <scope>IDENTIFICATION</scope>
    <source>
        <tissue evidence="4">Gonads</tissue>
    </source>
</reference>
<feature type="region of interest" description="Disordered" evidence="1">
    <location>
        <begin position="217"/>
        <end position="248"/>
    </location>
</feature>
<sequence length="1226" mass="141622">MHVAVFEKLLAKVEPVIRRQNRSDGMSAERRLIVTLHIKRDFYVNDLMSGANSVDECINLSKSLANVLEKGCFKLRKWFSNSPEVMVALDEELQSSDIVNMGKQENAKSLGLSKENNNNNNNNNNGVGNQPLTIQSAQVRTGRMRWTKENNIQLMYAYYKTTNIETDMTLYRSRMHKLWTQLQPNIPRTEQNLASQVNSILRRKALSQAELEHIKKRVTDEAGAATGNIETRQSDDAAASDEKDENTTQELKQQQLIRNLASEEWDLKLSANILKYEGLSDETRPSIPKIKVNNEVMRSVKEINILLEQKCLACESLKDTYHLCYAAAVTVCEATGTILGKNTEISIRNNRTKDQIPSWQIRIENNINKTRQKIGKIYNYLDTRTVTSKKCKRDAEKLLLKEAKIPPRAPDRRALALVYLDRLKQKAATMGAKIRRYHESNKRKEHLRLFEKDQKKFYRKLNEETKISNNGLPAKEDMYRFWNSMWGQGVNHSDEYWLAKEEDRNQELEQMADIKIEKEDVQKAIATTQNWKTPGTDKLHNFWLKHFSALHGHLAAHFQRLIDHPEELPKEICMGKTIMIPKSENTQDPKEYRPITCLSNLYKLLTKILCNKITMHLDTNNIIAIEQNGCRRGSKGCQDLVIDNVVGRQVQDKQRHMSAAWIDYKKAYDSVPHSWLKKVLEIYKINPKITEFLNHAMTLWNTKLIVTGPKKTYETRTIKIFQGDSLSPIWFCLALNPLNKILSNSNLGYKVTKRNKVVLNHLMYMDDLKVYANNPEQLQSLLELVSRFSKSIHMEFGLSKCATVHYKKGKLISHENVTLMDGTEIETLKTSAYKYLGMLQTGQIKDKEMKTRMKNTYLKRVKTVCKTYLPGRQKIAAVNRWAIPVLAHTYGVLKWSKTELQEIDRATRRTLSQFRLHHQSSSEIRLYLPRIHGGRGLINVERACNRQNNKLATYFMQRDTYLHPAICELVRGYSSLNLEVPSVQEQLRGKALHGNYANESQAEGIDKSGSIQFLTNINLMGETEGFICAIQDQVVSTRALANPSNTSALDVRVFASVHYTERHDNIAKIIHLEMLKYLKIKNPEKKYYEYRPQELEENEHHKVYWNTQIQTDRSVVHNKPDIVWIDKNEKKAYLIDVAVPLYHNVVKTAKENISKYQDLAFDMRQTYHLKATRVIPLVISSNGLVHIDFEKNLKELKLPENIISQCIKAAILGTVNIVRRVMNMEP</sequence>
<dbReference type="RefSeq" id="XP_030758036.1">
    <property type="nucleotide sequence ID" value="XM_030902176.1"/>
</dbReference>
<protein>
    <submittedName>
        <fullName evidence="4">Uncharacterized protein LOC115883766</fullName>
    </submittedName>
</protein>
<name>A0A6J2Y418_SITOR</name>
<dbReference type="PANTHER" id="PTHR35450">
    <property type="entry name" value="REVERSE TRANSCRIPTASE DOMAIN-CONTAINING PROTEIN"/>
    <property type="match status" value="1"/>
</dbReference>
<evidence type="ECO:0000256" key="1">
    <source>
        <dbReference type="SAM" id="MobiDB-lite"/>
    </source>
</evidence>
<organism evidence="3 4">
    <name type="scientific">Sitophilus oryzae</name>
    <name type="common">Rice weevil</name>
    <name type="synonym">Curculio oryzae</name>
    <dbReference type="NCBI Taxonomy" id="7048"/>
    <lineage>
        <taxon>Eukaryota</taxon>
        <taxon>Metazoa</taxon>
        <taxon>Ecdysozoa</taxon>
        <taxon>Arthropoda</taxon>
        <taxon>Hexapoda</taxon>
        <taxon>Insecta</taxon>
        <taxon>Pterygota</taxon>
        <taxon>Neoptera</taxon>
        <taxon>Endopterygota</taxon>
        <taxon>Coleoptera</taxon>
        <taxon>Polyphaga</taxon>
        <taxon>Cucujiformia</taxon>
        <taxon>Curculionidae</taxon>
        <taxon>Dryophthorinae</taxon>
        <taxon>Sitophilus</taxon>
    </lineage>
</organism>
<feature type="domain" description="Reverse transcriptase" evidence="2">
    <location>
        <begin position="561"/>
        <end position="840"/>
    </location>
</feature>
<dbReference type="InParanoid" id="A0A6J2Y418"/>
<accession>A0A6J2Y418</accession>
<dbReference type="GeneID" id="115883766"/>
<gene>
    <name evidence="4" type="primary">LOC115883766</name>
</gene>
<dbReference type="Pfam" id="PF00078">
    <property type="entry name" value="RVT_1"/>
    <property type="match status" value="1"/>
</dbReference>
<keyword evidence="3" id="KW-1185">Reference proteome</keyword>
<feature type="compositionally biased region" description="Low complexity" evidence="1">
    <location>
        <begin position="116"/>
        <end position="125"/>
    </location>
</feature>
<dbReference type="InterPro" id="IPR043502">
    <property type="entry name" value="DNA/RNA_pol_sf"/>
</dbReference>
<dbReference type="KEGG" id="soy:115883766"/>
<dbReference type="PROSITE" id="PS50878">
    <property type="entry name" value="RT_POL"/>
    <property type="match status" value="1"/>
</dbReference>
<proteinExistence type="predicted"/>
<evidence type="ECO:0000313" key="3">
    <source>
        <dbReference type="Proteomes" id="UP000504635"/>
    </source>
</evidence>
<evidence type="ECO:0000259" key="2">
    <source>
        <dbReference type="PROSITE" id="PS50878"/>
    </source>
</evidence>
<dbReference type="GO" id="GO:0071897">
    <property type="term" value="P:DNA biosynthetic process"/>
    <property type="evidence" value="ECO:0007669"/>
    <property type="project" value="UniProtKB-ARBA"/>
</dbReference>
<evidence type="ECO:0000313" key="4">
    <source>
        <dbReference type="RefSeq" id="XP_030758036.1"/>
    </source>
</evidence>